<proteinExistence type="predicted"/>
<sequence length="733" mass="77168">MLLDHVIIYDGDAGSAASSSGHSRRNFLKIGAAAGGGLLLGFRLSGFSGAAAAAGSEDFAPNAYIRIGRDNEVTLIVAQVEMGEGTFTSMPMLIAEELEVDLGRVRVEPAPANDKLYANPLLGFQATGGSTSVRALWKPLLQAGAAARVLLIKAAAETWNVDPASLRAEKGEVIDAASGRKLSYGALADKAATYPVPDAPALKDPKDYKLIGTPAKRVDTPSKLNGSAKYGIDAMLPGMKFAAVAACPTFGGKLKSVDDSKAMAVKGVRQIVRLDDAVAVIADHNGAARKGLAALVIAWNDGPNAHVSQADLIEQLKEAAKMDGAVASRIGDAQKAISGAAKKIEAVYQLPFLAHAAMEPMNCTLDLREDGCDVFVGTQVITRAQAAVAKATGLPLDKVKVHNHLIGGGFGRRLDEDGIYQAARIAKEVDGPVKVVWSREEDIQHDVYRPYYYDVLAAGLDESGAPIAFSHRVVGSSILARWAPPLFKGGLDFDAVEGAAGPYSFPNVLVDYVRHEPPPGMTTGWWRGVGMTHNAFMVEGFIDELAAAAKKDPVEFRRALLGKSPRAKAVLDLAAEKSGWGSPLPAGRGRGVSVIFGFGSYLAQVAEVAVDKDGTVRVERIVAAFDCGRQVNPDTLKAQIEGGSIFGVTAALYGEITLRDGRVEQGNFDTYQLLRINEAPKIEVYLVDSEEAPGGAGEPGTAGIAPAIVNAIFAATGKRLRKLPIDANALKSV</sequence>
<protein>
    <submittedName>
        <fullName evidence="2">Aldehyde dehydrogenase</fullName>
    </submittedName>
</protein>
<dbReference type="PROSITE" id="PS51318">
    <property type="entry name" value="TAT"/>
    <property type="match status" value="1"/>
</dbReference>
<name>A0A4U8Z2V4_METTU</name>
<dbReference type="Proteomes" id="UP000294360">
    <property type="component" value="Chromosome"/>
</dbReference>
<dbReference type="AlphaFoldDB" id="A0A4U8Z2V4"/>
<dbReference type="InterPro" id="IPR006311">
    <property type="entry name" value="TAT_signal"/>
</dbReference>
<dbReference type="InterPro" id="IPR012368">
    <property type="entry name" value="OxRdtase_Mopterin-bd_su_IorB"/>
</dbReference>
<reference evidence="2 3" key="1">
    <citation type="submission" date="2019-03" db="EMBL/GenBank/DDBJ databases">
        <authorList>
            <person name="Kox A.R. M."/>
        </authorList>
    </citation>
    <scope>NUCLEOTIDE SEQUENCE [LARGE SCALE GENOMIC DNA]</scope>
    <source>
        <strain evidence="2">MTUNDRAET4 annotated genome</strain>
    </source>
</reference>
<dbReference type="InterPro" id="IPR052516">
    <property type="entry name" value="N-heterocyclic_Hydroxylase"/>
</dbReference>
<dbReference type="InterPro" id="IPR008274">
    <property type="entry name" value="AldOxase/xan_DH_MoCoBD1"/>
</dbReference>
<dbReference type="InterPro" id="IPR000674">
    <property type="entry name" value="Ald_Oxase/Xan_DH_a/b"/>
</dbReference>
<dbReference type="RefSeq" id="WP_134490134.1">
    <property type="nucleotide sequence ID" value="NZ_LR536450.1"/>
</dbReference>
<accession>A0A4U8Z2V4</accession>
<dbReference type="Gene3D" id="3.30.365.10">
    <property type="entry name" value="Aldehyde oxidase/xanthine dehydrogenase, molybdopterin binding domain"/>
    <property type="match status" value="3"/>
</dbReference>
<dbReference type="GO" id="GO:0016491">
    <property type="term" value="F:oxidoreductase activity"/>
    <property type="evidence" value="ECO:0007669"/>
    <property type="project" value="InterPro"/>
</dbReference>
<dbReference type="KEGG" id="mtun:MTUNDRAET4_2792"/>
<evidence type="ECO:0000313" key="3">
    <source>
        <dbReference type="Proteomes" id="UP000294360"/>
    </source>
</evidence>
<dbReference type="InterPro" id="IPR037165">
    <property type="entry name" value="AldOxase/xan_DH_Mopterin-bd_sf"/>
</dbReference>
<dbReference type="EMBL" id="LR536450">
    <property type="protein sequence ID" value="VFU09679.1"/>
    <property type="molecule type" value="Genomic_DNA"/>
</dbReference>
<gene>
    <name evidence="2" type="ORF">MTUNDRAET4_2792</name>
</gene>
<feature type="domain" description="Aldehyde oxidase/xanthine dehydrogenase a/b hammerhead" evidence="1">
    <location>
        <begin position="225"/>
        <end position="303"/>
    </location>
</feature>
<dbReference type="Pfam" id="PF20256">
    <property type="entry name" value="MoCoBD_2"/>
    <property type="match status" value="2"/>
</dbReference>
<dbReference type="Gene3D" id="3.90.1170.50">
    <property type="entry name" value="Aldehyde oxidase/xanthine dehydrogenase, a/b hammerhead"/>
    <property type="match status" value="1"/>
</dbReference>
<evidence type="ECO:0000259" key="1">
    <source>
        <dbReference type="SMART" id="SM01008"/>
    </source>
</evidence>
<dbReference type="OrthoDB" id="9767994at2"/>
<evidence type="ECO:0000313" key="2">
    <source>
        <dbReference type="EMBL" id="VFU09679.1"/>
    </source>
</evidence>
<dbReference type="PANTHER" id="PTHR47495:SF2">
    <property type="entry name" value="ALDEHYDE DEHYDROGENASE"/>
    <property type="match status" value="1"/>
</dbReference>
<dbReference type="PIRSF" id="PIRSF036389">
    <property type="entry name" value="IOR_B"/>
    <property type="match status" value="1"/>
</dbReference>
<dbReference type="PANTHER" id="PTHR47495">
    <property type="entry name" value="ALDEHYDE DEHYDROGENASE"/>
    <property type="match status" value="1"/>
</dbReference>
<dbReference type="InterPro" id="IPR046867">
    <property type="entry name" value="AldOxase/xan_DH_MoCoBD2"/>
</dbReference>
<organism evidence="2 3">
    <name type="scientific">Methylocella tundrae</name>
    <dbReference type="NCBI Taxonomy" id="227605"/>
    <lineage>
        <taxon>Bacteria</taxon>
        <taxon>Pseudomonadati</taxon>
        <taxon>Pseudomonadota</taxon>
        <taxon>Alphaproteobacteria</taxon>
        <taxon>Hyphomicrobiales</taxon>
        <taxon>Beijerinckiaceae</taxon>
        <taxon>Methylocella</taxon>
    </lineage>
</organism>
<dbReference type="Pfam" id="PF02738">
    <property type="entry name" value="MoCoBD_1"/>
    <property type="match status" value="1"/>
</dbReference>
<dbReference type="SUPFAM" id="SSF56003">
    <property type="entry name" value="Molybdenum cofactor-binding domain"/>
    <property type="match status" value="2"/>
</dbReference>
<dbReference type="SMART" id="SM01008">
    <property type="entry name" value="Ald_Xan_dh_C"/>
    <property type="match status" value="1"/>
</dbReference>